<organism evidence="1 2">
    <name type="scientific">Rhododendron molle</name>
    <name type="common">Chinese azalea</name>
    <name type="synonym">Azalea mollis</name>
    <dbReference type="NCBI Taxonomy" id="49168"/>
    <lineage>
        <taxon>Eukaryota</taxon>
        <taxon>Viridiplantae</taxon>
        <taxon>Streptophyta</taxon>
        <taxon>Embryophyta</taxon>
        <taxon>Tracheophyta</taxon>
        <taxon>Spermatophyta</taxon>
        <taxon>Magnoliopsida</taxon>
        <taxon>eudicotyledons</taxon>
        <taxon>Gunneridae</taxon>
        <taxon>Pentapetalae</taxon>
        <taxon>asterids</taxon>
        <taxon>Ericales</taxon>
        <taxon>Ericaceae</taxon>
        <taxon>Ericoideae</taxon>
        <taxon>Rhodoreae</taxon>
        <taxon>Rhododendron</taxon>
    </lineage>
</organism>
<evidence type="ECO:0000313" key="2">
    <source>
        <dbReference type="Proteomes" id="UP001062846"/>
    </source>
</evidence>
<keyword evidence="2" id="KW-1185">Reference proteome</keyword>
<name>A0ACC0Q1P1_RHOML</name>
<proteinExistence type="predicted"/>
<dbReference type="EMBL" id="CM046388">
    <property type="protein sequence ID" value="KAI8571187.1"/>
    <property type="molecule type" value="Genomic_DNA"/>
</dbReference>
<protein>
    <submittedName>
        <fullName evidence="1">Uncharacterized protein</fullName>
    </submittedName>
</protein>
<accession>A0ACC0Q1P1</accession>
<comment type="caution">
    <text evidence="1">The sequence shown here is derived from an EMBL/GenBank/DDBJ whole genome shotgun (WGS) entry which is preliminary data.</text>
</comment>
<dbReference type="Proteomes" id="UP001062846">
    <property type="component" value="Chromosome 1"/>
</dbReference>
<gene>
    <name evidence="1" type="ORF">RHMOL_Rhmol01G0099400</name>
</gene>
<evidence type="ECO:0000313" key="1">
    <source>
        <dbReference type="EMBL" id="KAI8571187.1"/>
    </source>
</evidence>
<sequence>MSLCNCWSPGVEALDLSSTGLQGYLPGSIFDLPNLQRLILLDNNDLDIKLPKSTWRSGSSLRDLDLSLTNLSGELPESIGYLKSLNSLRLSWTSFSGKLPESIGYLKSLNYLILFQCKLQGSIPKSLGNLTQIRELDLSKNSFNGEVPATLSNLKQLTMLGLSSNNFEGRIPVLAELTRLESLFLRVNNFIGGFPLWVANLKPLGYLEISRNQLTGPIPFNLSGLQNLREFYLYDNYLSGVIPPSLFTLPLLEQLDLHSNCLTGQILEFQHHLPLYTIDLSDNQLHGSIPQSISILTNLTTLSVAFTNLRGVVDSQIFKNLEYLSLSNTNLSVISRSNVNNNTLPNLKFFVMSSCNVEVFPDFLRTAENLQNLDLSENRVHGQIPNWAGFMWKASLIYLNLSHNFLTDIKELPWEQLYTLDLHSNWLQGPLPIPPPSYYTFSSQTIVLVEGFLR</sequence>
<reference evidence="1" key="1">
    <citation type="submission" date="2022-02" db="EMBL/GenBank/DDBJ databases">
        <title>Plant Genome Project.</title>
        <authorList>
            <person name="Zhang R.-G."/>
        </authorList>
    </citation>
    <scope>NUCLEOTIDE SEQUENCE</scope>
    <source>
        <strain evidence="1">AT1</strain>
    </source>
</reference>